<keyword evidence="1" id="KW-0732">Signal</keyword>
<dbReference type="EMBL" id="GIIL01007098">
    <property type="protein sequence ID" value="NOV50824.1"/>
    <property type="molecule type" value="Transcribed_RNA"/>
</dbReference>
<proteinExistence type="predicted"/>
<dbReference type="AlphaFoldDB" id="A0A6M2DXT0"/>
<accession>A0A6M2DXT0</accession>
<feature type="signal peptide" evidence="1">
    <location>
        <begin position="1"/>
        <end position="18"/>
    </location>
</feature>
<name>A0A6M2DXT0_XENCH</name>
<reference evidence="2" key="1">
    <citation type="submission" date="2020-03" db="EMBL/GenBank/DDBJ databases">
        <title>Transcriptomic Profiling of the Digestive Tract of the Rat Flea, Xenopsylla cheopis, Following Blood Feeding and Infection with Yersinia pestis.</title>
        <authorList>
            <person name="Bland D.M."/>
            <person name="Martens C.A."/>
            <person name="Virtaneva K."/>
            <person name="Kanakabandi K."/>
            <person name="Long D."/>
            <person name="Rosenke R."/>
            <person name="Saturday G.A."/>
            <person name="Hoyt F.H."/>
            <person name="Bruno D.P."/>
            <person name="Ribeiro J.M.C."/>
            <person name="Hinnebusch J."/>
        </authorList>
    </citation>
    <scope>NUCLEOTIDE SEQUENCE</scope>
</reference>
<feature type="chain" id="PRO_5026930381" evidence="1">
    <location>
        <begin position="19"/>
        <end position="144"/>
    </location>
</feature>
<evidence type="ECO:0000256" key="1">
    <source>
        <dbReference type="SAM" id="SignalP"/>
    </source>
</evidence>
<organism evidence="2">
    <name type="scientific">Xenopsylla cheopis</name>
    <name type="common">Oriental rat flea</name>
    <name type="synonym">Pulex cheopis</name>
    <dbReference type="NCBI Taxonomy" id="163159"/>
    <lineage>
        <taxon>Eukaryota</taxon>
        <taxon>Metazoa</taxon>
        <taxon>Ecdysozoa</taxon>
        <taxon>Arthropoda</taxon>
        <taxon>Hexapoda</taxon>
        <taxon>Insecta</taxon>
        <taxon>Pterygota</taxon>
        <taxon>Neoptera</taxon>
        <taxon>Endopterygota</taxon>
        <taxon>Siphonaptera</taxon>
        <taxon>Pulicidae</taxon>
        <taxon>Xenopsyllinae</taxon>
        <taxon>Xenopsylla</taxon>
    </lineage>
</organism>
<protein>
    <submittedName>
        <fullName evidence="2">Putative conserved secreted protein</fullName>
    </submittedName>
</protein>
<sequence>MMLKTVVVLVVFVAMAKGQFDLTNRTLLDPGFSFRQGEELNGHCQLTTDCRDYAYDCVLNRCQCRLRYMIEPKEGQTCIGAVDQRCYYDIHCAENAYCHDQQTCKCKPETPVLGDDGFSCSGADVVKSSGIVFTVLVSFYKLYI</sequence>
<evidence type="ECO:0000313" key="2">
    <source>
        <dbReference type="EMBL" id="NOV50824.1"/>
    </source>
</evidence>